<gene>
    <name evidence="3" type="ORF">BS50DRAFT_589516</name>
</gene>
<accession>A0A2T2NI51</accession>
<evidence type="ECO:0000256" key="1">
    <source>
        <dbReference type="SAM" id="MobiDB-lite"/>
    </source>
</evidence>
<evidence type="ECO:0000256" key="2">
    <source>
        <dbReference type="SAM" id="Phobius"/>
    </source>
</evidence>
<feature type="compositionally biased region" description="Low complexity" evidence="1">
    <location>
        <begin position="56"/>
        <end position="71"/>
    </location>
</feature>
<protein>
    <submittedName>
        <fullName evidence="3">Uncharacterized protein</fullName>
    </submittedName>
</protein>
<keyword evidence="4" id="KW-1185">Reference proteome</keyword>
<proteinExistence type="predicted"/>
<feature type="transmembrane region" description="Helical" evidence="2">
    <location>
        <begin position="12"/>
        <end position="36"/>
    </location>
</feature>
<keyword evidence="2" id="KW-0812">Transmembrane</keyword>
<dbReference type="EMBL" id="KZ678137">
    <property type="protein sequence ID" value="PSN65070.1"/>
    <property type="molecule type" value="Genomic_DNA"/>
</dbReference>
<name>A0A2T2NI51_CORCC</name>
<dbReference type="AlphaFoldDB" id="A0A2T2NI51"/>
<dbReference type="Proteomes" id="UP000240883">
    <property type="component" value="Unassembled WGS sequence"/>
</dbReference>
<keyword evidence="2" id="KW-0472">Membrane</keyword>
<organism evidence="3 4">
    <name type="scientific">Corynespora cassiicola Philippines</name>
    <dbReference type="NCBI Taxonomy" id="1448308"/>
    <lineage>
        <taxon>Eukaryota</taxon>
        <taxon>Fungi</taxon>
        <taxon>Dikarya</taxon>
        <taxon>Ascomycota</taxon>
        <taxon>Pezizomycotina</taxon>
        <taxon>Dothideomycetes</taxon>
        <taxon>Pleosporomycetidae</taxon>
        <taxon>Pleosporales</taxon>
        <taxon>Corynesporascaceae</taxon>
        <taxon>Corynespora</taxon>
    </lineage>
</organism>
<evidence type="ECO:0000313" key="4">
    <source>
        <dbReference type="Proteomes" id="UP000240883"/>
    </source>
</evidence>
<keyword evidence="2" id="KW-1133">Transmembrane helix</keyword>
<evidence type="ECO:0000313" key="3">
    <source>
        <dbReference type="EMBL" id="PSN65070.1"/>
    </source>
</evidence>
<reference evidence="3 4" key="1">
    <citation type="journal article" date="2018" name="Front. Microbiol.">
        <title>Genome-Wide Analysis of Corynespora cassiicola Leaf Fall Disease Putative Effectors.</title>
        <authorList>
            <person name="Lopez D."/>
            <person name="Ribeiro S."/>
            <person name="Label P."/>
            <person name="Fumanal B."/>
            <person name="Venisse J.S."/>
            <person name="Kohler A."/>
            <person name="de Oliveira R.R."/>
            <person name="Labutti K."/>
            <person name="Lipzen A."/>
            <person name="Lail K."/>
            <person name="Bauer D."/>
            <person name="Ohm R.A."/>
            <person name="Barry K.W."/>
            <person name="Spatafora J."/>
            <person name="Grigoriev I.V."/>
            <person name="Martin F.M."/>
            <person name="Pujade-Renaud V."/>
        </authorList>
    </citation>
    <scope>NUCLEOTIDE SEQUENCE [LARGE SCALE GENOMIC DNA]</scope>
    <source>
        <strain evidence="3 4">Philippines</strain>
    </source>
</reference>
<feature type="region of interest" description="Disordered" evidence="1">
    <location>
        <begin position="46"/>
        <end position="79"/>
    </location>
</feature>
<sequence>MDDFFEVLSDWTAWLIQVFFLSFFFFLALKAALYIIPDTRPKLPIASTHPSKPSKPLAAPTLAPTRTPTAPNESIEKQPRKPWVPGYPWLGLRPLGSILGLLLMSTTHWHLRFLYWLYDTGNTWWVDCGHSPHRPYPQWVLQTQTHINAQQGKKYDEWVRRKDEVRRWRDYFAAEEDRYQFGLSAMELAAVDERREERLRERFGGGGGSVAYPELPEELVKGVRW</sequence>